<name>A0ABW0FA23_9HYPH</name>
<dbReference type="RefSeq" id="WP_158448113.1">
    <property type="nucleotide sequence ID" value="NZ_JAOAOS010000016.1"/>
</dbReference>
<dbReference type="PRINTS" id="PR00038">
    <property type="entry name" value="HTHLUXR"/>
</dbReference>
<dbReference type="Gene3D" id="3.40.50.2300">
    <property type="match status" value="1"/>
</dbReference>
<proteinExistence type="predicted"/>
<keyword evidence="5" id="KW-1185">Reference proteome</keyword>
<dbReference type="InterPro" id="IPR039420">
    <property type="entry name" value="WalR-like"/>
</dbReference>
<dbReference type="CDD" id="cd06170">
    <property type="entry name" value="LuxR_C_like"/>
    <property type="match status" value="1"/>
</dbReference>
<protein>
    <submittedName>
        <fullName evidence="4">DNA-binding response regulator</fullName>
    </submittedName>
</protein>
<dbReference type="EMBL" id="JBHSLI010000010">
    <property type="protein sequence ID" value="MFC5295371.1"/>
    <property type="molecule type" value="Genomic_DNA"/>
</dbReference>
<dbReference type="SUPFAM" id="SSF46894">
    <property type="entry name" value="C-terminal effector domain of the bipartite response regulators"/>
    <property type="match status" value="1"/>
</dbReference>
<dbReference type="Proteomes" id="UP001595976">
    <property type="component" value="Unassembled WGS sequence"/>
</dbReference>
<dbReference type="InterPro" id="IPR000792">
    <property type="entry name" value="Tscrpt_reg_LuxR_C"/>
</dbReference>
<dbReference type="InterPro" id="IPR016032">
    <property type="entry name" value="Sig_transdc_resp-reg_C-effctor"/>
</dbReference>
<sequence>MKESRSFGIAVLGKYSLMREGISRILQEQKFRVLTSATGVEELRGKVRAQRLLFLIVHTSDDFSLVAAEIGRLRDEYPEAHVAVVAEHYAAAEPGLAFRAGAAGYLVNAISCDAFVKCIELLMLGEAVFPPAFPAPEPMAGKRRRTGRGAGIPRQEQAATAGCASPESPAAPLLSPRETAILRCLIEGDSNKFIARKIDIAEATVKAHIKAILRKIRVQNRTQAAIWGINNAVLLLPANSNSVFSAAEAETGWTLSR</sequence>
<gene>
    <name evidence="4" type="ORF">ACFPK2_20480</name>
</gene>
<dbReference type="PANTHER" id="PTHR43214">
    <property type="entry name" value="TWO-COMPONENT RESPONSE REGULATOR"/>
    <property type="match status" value="1"/>
</dbReference>
<reference evidence="5" key="1">
    <citation type="journal article" date="2019" name="Int. J. Syst. Evol. Microbiol.">
        <title>The Global Catalogue of Microorganisms (GCM) 10K type strain sequencing project: providing services to taxonomists for standard genome sequencing and annotation.</title>
        <authorList>
            <consortium name="The Broad Institute Genomics Platform"/>
            <consortium name="The Broad Institute Genome Sequencing Center for Infectious Disease"/>
            <person name="Wu L."/>
            <person name="Ma J."/>
        </authorList>
    </citation>
    <scope>NUCLEOTIDE SEQUENCE [LARGE SCALE GENOMIC DNA]</scope>
    <source>
        <strain evidence="5">CGMCC 1.15643</strain>
    </source>
</reference>
<feature type="domain" description="HTH luxR-type" evidence="3">
    <location>
        <begin position="167"/>
        <end position="232"/>
    </location>
</feature>
<evidence type="ECO:0000256" key="1">
    <source>
        <dbReference type="ARBA" id="ARBA00023125"/>
    </source>
</evidence>
<accession>A0ABW0FA23</accession>
<keyword evidence="1 4" id="KW-0238">DNA-binding</keyword>
<dbReference type="Pfam" id="PF00196">
    <property type="entry name" value="GerE"/>
    <property type="match status" value="1"/>
</dbReference>
<dbReference type="GO" id="GO:0003677">
    <property type="term" value="F:DNA binding"/>
    <property type="evidence" value="ECO:0007669"/>
    <property type="project" value="UniProtKB-KW"/>
</dbReference>
<comment type="caution">
    <text evidence="4">The sequence shown here is derived from an EMBL/GenBank/DDBJ whole genome shotgun (WGS) entry which is preliminary data.</text>
</comment>
<evidence type="ECO:0000256" key="2">
    <source>
        <dbReference type="SAM" id="MobiDB-lite"/>
    </source>
</evidence>
<dbReference type="SMART" id="SM00421">
    <property type="entry name" value="HTH_LUXR"/>
    <property type="match status" value="1"/>
</dbReference>
<evidence type="ECO:0000313" key="4">
    <source>
        <dbReference type="EMBL" id="MFC5295371.1"/>
    </source>
</evidence>
<dbReference type="PANTHER" id="PTHR43214:SF42">
    <property type="entry name" value="TRANSCRIPTIONAL REGULATORY PROTEIN DESR"/>
    <property type="match status" value="1"/>
</dbReference>
<dbReference type="PROSITE" id="PS50043">
    <property type="entry name" value="HTH_LUXR_2"/>
    <property type="match status" value="1"/>
</dbReference>
<feature type="region of interest" description="Disordered" evidence="2">
    <location>
        <begin position="138"/>
        <end position="170"/>
    </location>
</feature>
<dbReference type="InterPro" id="IPR011006">
    <property type="entry name" value="CheY-like_superfamily"/>
</dbReference>
<evidence type="ECO:0000259" key="3">
    <source>
        <dbReference type="PROSITE" id="PS50043"/>
    </source>
</evidence>
<evidence type="ECO:0000313" key="5">
    <source>
        <dbReference type="Proteomes" id="UP001595976"/>
    </source>
</evidence>
<dbReference type="SUPFAM" id="SSF52172">
    <property type="entry name" value="CheY-like"/>
    <property type="match status" value="1"/>
</dbReference>
<organism evidence="4 5">
    <name type="scientific">Bosea minatitlanensis</name>
    <dbReference type="NCBI Taxonomy" id="128782"/>
    <lineage>
        <taxon>Bacteria</taxon>
        <taxon>Pseudomonadati</taxon>
        <taxon>Pseudomonadota</taxon>
        <taxon>Alphaproteobacteria</taxon>
        <taxon>Hyphomicrobiales</taxon>
        <taxon>Boseaceae</taxon>
        <taxon>Bosea</taxon>
    </lineage>
</organism>
<dbReference type="PROSITE" id="PS00622">
    <property type="entry name" value="HTH_LUXR_1"/>
    <property type="match status" value="1"/>
</dbReference>